<sequence>MRRLHRLGIPKAIGPGSFQASHATDTTHPAIARFFPRSPPIATARSREKSPEKMTAPIAPAASAAYGALLLGGGAFACLLSDAIA</sequence>
<reference evidence="2 3" key="1">
    <citation type="submission" date="2019-11" db="EMBL/GenBank/DDBJ databases">
        <title>Whole genome sequence of Oryza granulata.</title>
        <authorList>
            <person name="Li W."/>
        </authorList>
    </citation>
    <scope>NUCLEOTIDE SEQUENCE [LARGE SCALE GENOMIC DNA]</scope>
    <source>
        <strain evidence="3">cv. Menghai</strain>
        <tissue evidence="2">Leaf</tissue>
    </source>
</reference>
<proteinExistence type="predicted"/>
<evidence type="ECO:0000313" key="3">
    <source>
        <dbReference type="Proteomes" id="UP000479710"/>
    </source>
</evidence>
<keyword evidence="3" id="KW-1185">Reference proteome</keyword>
<dbReference type="EMBL" id="SPHZ02000011">
    <property type="protein sequence ID" value="KAF0891447.1"/>
    <property type="molecule type" value="Genomic_DNA"/>
</dbReference>
<evidence type="ECO:0000256" key="1">
    <source>
        <dbReference type="SAM" id="MobiDB-lite"/>
    </source>
</evidence>
<evidence type="ECO:0000313" key="2">
    <source>
        <dbReference type="EMBL" id="KAF0891447.1"/>
    </source>
</evidence>
<organism evidence="2 3">
    <name type="scientific">Oryza meyeriana var. granulata</name>
    <dbReference type="NCBI Taxonomy" id="110450"/>
    <lineage>
        <taxon>Eukaryota</taxon>
        <taxon>Viridiplantae</taxon>
        <taxon>Streptophyta</taxon>
        <taxon>Embryophyta</taxon>
        <taxon>Tracheophyta</taxon>
        <taxon>Spermatophyta</taxon>
        <taxon>Magnoliopsida</taxon>
        <taxon>Liliopsida</taxon>
        <taxon>Poales</taxon>
        <taxon>Poaceae</taxon>
        <taxon>BOP clade</taxon>
        <taxon>Oryzoideae</taxon>
        <taxon>Oryzeae</taxon>
        <taxon>Oryzinae</taxon>
        <taxon>Oryza</taxon>
        <taxon>Oryza meyeriana</taxon>
    </lineage>
</organism>
<protein>
    <submittedName>
        <fullName evidence="2">Uncharacterized protein</fullName>
    </submittedName>
</protein>
<comment type="caution">
    <text evidence="2">The sequence shown here is derived from an EMBL/GenBank/DDBJ whole genome shotgun (WGS) entry which is preliminary data.</text>
</comment>
<dbReference type="AlphaFoldDB" id="A0A6G1BUM1"/>
<dbReference type="Proteomes" id="UP000479710">
    <property type="component" value="Unassembled WGS sequence"/>
</dbReference>
<feature type="region of interest" description="Disordered" evidence="1">
    <location>
        <begin position="1"/>
        <end position="23"/>
    </location>
</feature>
<name>A0A6G1BUM1_9ORYZ</name>
<gene>
    <name evidence="2" type="ORF">E2562_009869</name>
</gene>
<accession>A0A6G1BUM1</accession>